<evidence type="ECO:0000313" key="1">
    <source>
        <dbReference type="EMBL" id="CDS22866.1"/>
    </source>
</evidence>
<reference evidence="1" key="2">
    <citation type="submission" date="2014-06" db="EMBL/GenBank/DDBJ databases">
        <authorList>
            <person name="Aslett M."/>
        </authorList>
    </citation>
    <scope>NUCLEOTIDE SEQUENCE</scope>
</reference>
<evidence type="ECO:0000313" key="3">
    <source>
        <dbReference type="WBParaSite" id="EgrG_000685400"/>
    </source>
</evidence>
<reference evidence="1 2" key="1">
    <citation type="journal article" date="2013" name="Nature">
        <title>The genomes of four tapeworm species reveal adaptations to parasitism.</title>
        <authorList>
            <person name="Tsai I.J."/>
            <person name="Zarowiecki M."/>
            <person name="Holroyd N."/>
            <person name="Garciarrubio A."/>
            <person name="Sanchez-Flores A."/>
            <person name="Brooks K.L."/>
            <person name="Tracey A."/>
            <person name="Bobes R.J."/>
            <person name="Fragoso G."/>
            <person name="Sciutto E."/>
            <person name="Aslett M."/>
            <person name="Beasley H."/>
            <person name="Bennett H.M."/>
            <person name="Cai J."/>
            <person name="Camicia F."/>
            <person name="Clark R."/>
            <person name="Cucher M."/>
            <person name="De Silva N."/>
            <person name="Day T.A."/>
            <person name="Deplazes P."/>
            <person name="Estrada K."/>
            <person name="Fernandez C."/>
            <person name="Holland P.W."/>
            <person name="Hou J."/>
            <person name="Hu S."/>
            <person name="Huckvale T."/>
            <person name="Hung S.S."/>
            <person name="Kamenetzky L."/>
            <person name="Keane J.A."/>
            <person name="Kiss F."/>
            <person name="Koziol U."/>
            <person name="Lambert O."/>
            <person name="Liu K."/>
            <person name="Luo X."/>
            <person name="Luo Y."/>
            <person name="Macchiaroli N."/>
            <person name="Nichol S."/>
            <person name="Paps J."/>
            <person name="Parkinson J."/>
            <person name="Pouchkina-Stantcheva N."/>
            <person name="Riddiford N."/>
            <person name="Rosenzvit M."/>
            <person name="Salinas G."/>
            <person name="Wasmuth J.D."/>
            <person name="Zamanian M."/>
            <person name="Zheng Y."/>
            <person name="Cai X."/>
            <person name="Soberon X."/>
            <person name="Olson P.D."/>
            <person name="Laclette J.P."/>
            <person name="Brehm K."/>
            <person name="Berriman M."/>
            <person name="Garciarrubio A."/>
            <person name="Bobes R.J."/>
            <person name="Fragoso G."/>
            <person name="Sanchez-Flores A."/>
            <person name="Estrada K."/>
            <person name="Cevallos M.A."/>
            <person name="Morett E."/>
            <person name="Gonzalez V."/>
            <person name="Portillo T."/>
            <person name="Ochoa-Leyva A."/>
            <person name="Jose M.V."/>
            <person name="Sciutto E."/>
            <person name="Landa A."/>
            <person name="Jimenez L."/>
            <person name="Valdes V."/>
            <person name="Carrero J.C."/>
            <person name="Larralde C."/>
            <person name="Morales-Montor J."/>
            <person name="Limon-Lason J."/>
            <person name="Soberon X."/>
            <person name="Laclette J.P."/>
        </authorList>
    </citation>
    <scope>NUCLEOTIDE SEQUENCE [LARGE SCALE GENOMIC DNA]</scope>
</reference>
<dbReference type="EMBL" id="LK028588">
    <property type="protein sequence ID" value="CDS22866.1"/>
    <property type="molecule type" value="Genomic_DNA"/>
</dbReference>
<dbReference type="Proteomes" id="UP000492820">
    <property type="component" value="Unassembled WGS sequence"/>
</dbReference>
<organism evidence="1">
    <name type="scientific">Echinococcus granulosus</name>
    <name type="common">Hydatid tapeworm</name>
    <dbReference type="NCBI Taxonomy" id="6210"/>
    <lineage>
        <taxon>Eukaryota</taxon>
        <taxon>Metazoa</taxon>
        <taxon>Spiralia</taxon>
        <taxon>Lophotrochozoa</taxon>
        <taxon>Platyhelminthes</taxon>
        <taxon>Cestoda</taxon>
        <taxon>Eucestoda</taxon>
        <taxon>Cyclophyllidea</taxon>
        <taxon>Taeniidae</taxon>
        <taxon>Echinococcus</taxon>
        <taxon>Echinococcus granulosus group</taxon>
    </lineage>
</organism>
<reference evidence="3" key="3">
    <citation type="submission" date="2020-10" db="UniProtKB">
        <authorList>
            <consortium name="WormBaseParasite"/>
        </authorList>
    </citation>
    <scope>IDENTIFICATION</scope>
</reference>
<dbReference type="AlphaFoldDB" id="A0A068WYW9"/>
<sequence length="60" mass="6551">MSVFLCVRACVCEGGTLSHLRVFITFSPFLSFSCTCVYISNTPNSPCHSRLFVLEGTALS</sequence>
<dbReference type="WBParaSite" id="EgrG_000685400">
    <property type="protein sequence ID" value="EgrG_000685400"/>
    <property type="gene ID" value="EgrG_000685400"/>
</dbReference>
<accession>A0A068WYW9</accession>
<name>A0A068WYW9_ECHGR</name>
<gene>
    <name evidence="1" type="ORF">EgrG_000685400</name>
</gene>
<protein>
    <submittedName>
        <fullName evidence="3">Secreted protein</fullName>
    </submittedName>
</protein>
<proteinExistence type="predicted"/>
<evidence type="ECO:0000313" key="2">
    <source>
        <dbReference type="Proteomes" id="UP000492820"/>
    </source>
</evidence>